<evidence type="ECO:0000313" key="3">
    <source>
        <dbReference type="Proteomes" id="UP001519344"/>
    </source>
</evidence>
<organism evidence="2 3">
    <name type="scientific">Paenibacillus aceris</name>
    <dbReference type="NCBI Taxonomy" id="869555"/>
    <lineage>
        <taxon>Bacteria</taxon>
        <taxon>Bacillati</taxon>
        <taxon>Bacillota</taxon>
        <taxon>Bacilli</taxon>
        <taxon>Bacillales</taxon>
        <taxon>Paenibacillaceae</taxon>
        <taxon>Paenibacillus</taxon>
    </lineage>
</organism>
<dbReference type="Proteomes" id="UP001519344">
    <property type="component" value="Unassembled WGS sequence"/>
</dbReference>
<evidence type="ECO:0000256" key="1">
    <source>
        <dbReference type="SAM" id="Phobius"/>
    </source>
</evidence>
<sequence>MWHNTCRGSTFTNITGNLYIDLLIIMLIGLLFIGFSFSGVYSEYKDVKQEEKRLLKILGALLMTLSPQIGAFAFGCLLFIVPIISMISELTC</sequence>
<gene>
    <name evidence="2" type="ORF">J2Z65_002182</name>
</gene>
<comment type="caution">
    <text evidence="2">The sequence shown here is derived from an EMBL/GenBank/DDBJ whole genome shotgun (WGS) entry which is preliminary data.</text>
</comment>
<reference evidence="2 3" key="1">
    <citation type="submission" date="2021-03" db="EMBL/GenBank/DDBJ databases">
        <title>Genomic Encyclopedia of Type Strains, Phase IV (KMG-IV): sequencing the most valuable type-strain genomes for metagenomic binning, comparative biology and taxonomic classification.</title>
        <authorList>
            <person name="Goeker M."/>
        </authorList>
    </citation>
    <scope>NUCLEOTIDE SEQUENCE [LARGE SCALE GENOMIC DNA]</scope>
    <source>
        <strain evidence="2 3">DSM 24950</strain>
    </source>
</reference>
<keyword evidence="1" id="KW-0812">Transmembrane</keyword>
<dbReference type="EMBL" id="JAGGKV010000004">
    <property type="protein sequence ID" value="MBP1962966.1"/>
    <property type="molecule type" value="Genomic_DNA"/>
</dbReference>
<evidence type="ECO:0000313" key="2">
    <source>
        <dbReference type="EMBL" id="MBP1962966.1"/>
    </source>
</evidence>
<name>A0ABS4HX85_9BACL</name>
<keyword evidence="1" id="KW-1133">Transmembrane helix</keyword>
<accession>A0ABS4HX85</accession>
<keyword evidence="1" id="KW-0472">Membrane</keyword>
<feature type="transmembrane region" description="Helical" evidence="1">
    <location>
        <begin position="54"/>
        <end position="87"/>
    </location>
</feature>
<keyword evidence="3" id="KW-1185">Reference proteome</keyword>
<feature type="transmembrane region" description="Helical" evidence="1">
    <location>
        <begin position="18"/>
        <end position="42"/>
    </location>
</feature>
<protein>
    <submittedName>
        <fullName evidence="2">Uncharacterized protein</fullName>
    </submittedName>
</protein>
<proteinExistence type="predicted"/>
<dbReference type="RefSeq" id="WP_167065380.1">
    <property type="nucleotide sequence ID" value="NZ_JAAOZR010000042.1"/>
</dbReference>